<evidence type="ECO:0000313" key="3">
    <source>
        <dbReference type="Proteomes" id="UP000028181"/>
    </source>
</evidence>
<accession>A0A068SZT8</accession>
<evidence type="ECO:0000256" key="1">
    <source>
        <dbReference type="SAM" id="MobiDB-lite"/>
    </source>
</evidence>
<dbReference type="KEGG" id="ngg:RG540_PA00360"/>
<proteinExistence type="predicted"/>
<feature type="region of interest" description="Disordered" evidence="1">
    <location>
        <begin position="1"/>
        <end position="23"/>
    </location>
</feature>
<dbReference type="EMBL" id="HG938354">
    <property type="protein sequence ID" value="CDN50715.1"/>
    <property type="molecule type" value="Genomic_DNA"/>
</dbReference>
<geneLocation type="plasmid" evidence="3">
    <name>II</name>
</geneLocation>
<keyword evidence="3" id="KW-1185">Reference proteome</keyword>
<reference evidence="3" key="1">
    <citation type="journal article" date="2014" name="BMC Genomics">
        <title>Genome sequencing of two Neorhizobium galegae strains reveals a noeT gene responsible for the unusual acetylation of the nodulation factors.</title>
        <authorList>
            <person name="Osterman J."/>
            <person name="Marsh J."/>
            <person name="Laine P.K."/>
            <person name="Zeng Z."/>
            <person name="Alatalo E."/>
            <person name="Sullivan J.T."/>
            <person name="Young J.P."/>
            <person name="Thomas-Oates J."/>
            <person name="Paulin L."/>
            <person name="Lindstrom K."/>
        </authorList>
    </citation>
    <scope>NUCLEOTIDE SEQUENCE [LARGE SCALE GENOMIC DNA]</scope>
    <source>
        <strain evidence="3">HAMBI 540</strain>
    </source>
</reference>
<dbReference type="Proteomes" id="UP000028181">
    <property type="component" value="Plasmid pHAMBI540a"/>
</dbReference>
<sequence length="104" mass="11344">MEASLSLTRRKAGVSGRDKPATPEMLAESRRLVDQFIADLEARDIMISGDVGTKALDAAQDFGKIVNHPAKLNMGDCFSYACAKAYRTKVAYKGNDFALTDIGW</sequence>
<gene>
    <name evidence="2" type="ORF">RG540_PA00360</name>
</gene>
<name>A0A068SZT8_NEOGA</name>
<protein>
    <submittedName>
        <fullName evidence="2">Probable ribonuclease VapC 2</fullName>
    </submittedName>
</protein>
<dbReference type="InterPro" id="IPR029060">
    <property type="entry name" value="PIN-like_dom_sf"/>
</dbReference>
<keyword evidence="2" id="KW-0614">Plasmid</keyword>
<dbReference type="PATRIC" id="fig|1028800.3.peg.4640"/>
<organism evidence="2 3">
    <name type="scientific">Neorhizobium galegae bv. orientalis str. HAMBI 540</name>
    <dbReference type="NCBI Taxonomy" id="1028800"/>
    <lineage>
        <taxon>Bacteria</taxon>
        <taxon>Pseudomonadati</taxon>
        <taxon>Pseudomonadota</taxon>
        <taxon>Alphaproteobacteria</taxon>
        <taxon>Hyphomicrobiales</taxon>
        <taxon>Rhizobiaceae</taxon>
        <taxon>Rhizobium/Agrobacterium group</taxon>
        <taxon>Neorhizobium</taxon>
    </lineage>
</organism>
<dbReference type="Gene3D" id="3.40.50.1010">
    <property type="entry name" value="5'-nuclease"/>
    <property type="match status" value="1"/>
</dbReference>
<dbReference type="AlphaFoldDB" id="A0A068SZT8"/>
<dbReference type="HOGENOM" id="CLU_144760_2_0_5"/>
<evidence type="ECO:0000313" key="2">
    <source>
        <dbReference type="EMBL" id="CDN50715.1"/>
    </source>
</evidence>
<dbReference type="CDD" id="cd09871">
    <property type="entry name" value="PIN_MtVapC28-VapC30-like"/>
    <property type="match status" value="1"/>
</dbReference>
<dbReference type="eggNOG" id="COG3742">
    <property type="taxonomic scope" value="Bacteria"/>
</dbReference>
<dbReference type="SUPFAM" id="SSF88723">
    <property type="entry name" value="PIN domain-like"/>
    <property type="match status" value="1"/>
</dbReference>